<keyword evidence="2" id="KW-1185">Reference proteome</keyword>
<reference evidence="1 2" key="1">
    <citation type="submission" date="2019-07" db="EMBL/GenBank/DDBJ databases">
        <title>Rhodococcus cavernicolus sp. nov., isolated from a cave.</title>
        <authorList>
            <person name="Lee S.D."/>
        </authorList>
    </citation>
    <scope>NUCLEOTIDE SEQUENCE [LARGE SCALE GENOMIC DNA]</scope>
    <source>
        <strain evidence="1 2">C1-24</strain>
    </source>
</reference>
<accession>A0A5A7S4G4</accession>
<dbReference type="OrthoDB" id="4733078at2"/>
<evidence type="ECO:0000313" key="1">
    <source>
        <dbReference type="EMBL" id="KAA0017013.1"/>
    </source>
</evidence>
<name>A0A5A7S4G4_9NOCA</name>
<evidence type="ECO:0000313" key="2">
    <source>
        <dbReference type="Proteomes" id="UP000322244"/>
    </source>
</evidence>
<dbReference type="AlphaFoldDB" id="A0A5A7S4G4"/>
<dbReference type="Proteomes" id="UP000322244">
    <property type="component" value="Unassembled WGS sequence"/>
</dbReference>
<sequence>MGTARLAAAFVRSAYRTGRYAHWTLDRQLVAFLANGRDTAWVLTDDATFNNLYRVVQAGQRRLSANG</sequence>
<protein>
    <submittedName>
        <fullName evidence="1">Uncharacterized protein</fullName>
    </submittedName>
</protein>
<comment type="caution">
    <text evidence="1">The sequence shown here is derived from an EMBL/GenBank/DDBJ whole genome shotgun (WGS) entry which is preliminary data.</text>
</comment>
<proteinExistence type="predicted"/>
<dbReference type="RefSeq" id="WP_149433098.1">
    <property type="nucleotide sequence ID" value="NZ_VLNY01000024.1"/>
</dbReference>
<gene>
    <name evidence="1" type="ORF">FOY51_25570</name>
</gene>
<organism evidence="1 2">
    <name type="scientific">Antrihabitans cavernicola</name>
    <dbReference type="NCBI Taxonomy" id="2495913"/>
    <lineage>
        <taxon>Bacteria</taxon>
        <taxon>Bacillati</taxon>
        <taxon>Actinomycetota</taxon>
        <taxon>Actinomycetes</taxon>
        <taxon>Mycobacteriales</taxon>
        <taxon>Nocardiaceae</taxon>
        <taxon>Antrihabitans</taxon>
    </lineage>
</organism>
<dbReference type="EMBL" id="VLNY01000024">
    <property type="protein sequence ID" value="KAA0017013.1"/>
    <property type="molecule type" value="Genomic_DNA"/>
</dbReference>